<proteinExistence type="predicted"/>
<dbReference type="AlphaFoldDB" id="A0A1V2I245"/>
<accession>A0A1V2I245</accession>
<reference evidence="3" key="1">
    <citation type="submission" date="2016-10" db="EMBL/GenBank/DDBJ databases">
        <title>Frankia sp. NRRL B-16386 Genome sequencing.</title>
        <authorList>
            <person name="Ghodhbane-Gtari F."/>
            <person name="Swanson E."/>
            <person name="Gueddou A."/>
            <person name="Hezbri K."/>
            <person name="Ktari K."/>
            <person name="Nouioui I."/>
            <person name="Morris K."/>
            <person name="Simpson S."/>
            <person name="Abebe-Akele F."/>
            <person name="Thomas K."/>
            <person name="Gtari M."/>
            <person name="Tisa L.S."/>
        </authorList>
    </citation>
    <scope>NUCLEOTIDE SEQUENCE [LARGE SCALE GENOMIC DNA]</scope>
    <source>
        <strain evidence="3">NRRL B-16386</strain>
    </source>
</reference>
<comment type="caution">
    <text evidence="2">The sequence shown here is derived from an EMBL/GenBank/DDBJ whole genome shotgun (WGS) entry which is preliminary data.</text>
</comment>
<evidence type="ECO:0000313" key="3">
    <source>
        <dbReference type="Proteomes" id="UP000188929"/>
    </source>
</evidence>
<sequence length="153" mass="15554">MVMDGREAGSPAGSEPADLMDPRYGVDPTRWRGVARALLAAPPSLASAAGLLEHAGAGLLFPSLADRRRAMRAHTDVSSAAAQLEWAGLVKGPPPPPPPLSAPAGPVGWAEVREVLDAAVTTLGSCVDTAADPVATARAVLYARDALSAIDDG</sequence>
<dbReference type="RefSeq" id="WP_076822315.1">
    <property type="nucleotide sequence ID" value="NZ_MOMC01000104.1"/>
</dbReference>
<protein>
    <submittedName>
        <fullName evidence="2">Uncharacterized protein</fullName>
    </submittedName>
</protein>
<dbReference type="OrthoDB" id="9845240at2"/>
<evidence type="ECO:0000256" key="1">
    <source>
        <dbReference type="SAM" id="MobiDB-lite"/>
    </source>
</evidence>
<evidence type="ECO:0000313" key="2">
    <source>
        <dbReference type="EMBL" id="ONH22553.1"/>
    </source>
</evidence>
<name>A0A1V2I245_9ACTN</name>
<feature type="region of interest" description="Disordered" evidence="1">
    <location>
        <begin position="1"/>
        <end position="23"/>
    </location>
</feature>
<dbReference type="Proteomes" id="UP000188929">
    <property type="component" value="Unassembled WGS sequence"/>
</dbReference>
<dbReference type="EMBL" id="MOMC01000104">
    <property type="protein sequence ID" value="ONH22553.1"/>
    <property type="molecule type" value="Genomic_DNA"/>
</dbReference>
<gene>
    <name evidence="2" type="ORF">BL253_35295</name>
</gene>
<organism evidence="2 3">
    <name type="scientific">Pseudofrankia asymbiotica</name>
    <dbReference type="NCBI Taxonomy" id="1834516"/>
    <lineage>
        <taxon>Bacteria</taxon>
        <taxon>Bacillati</taxon>
        <taxon>Actinomycetota</taxon>
        <taxon>Actinomycetes</taxon>
        <taxon>Frankiales</taxon>
        <taxon>Frankiaceae</taxon>
        <taxon>Pseudofrankia</taxon>
    </lineage>
</organism>
<keyword evidence="3" id="KW-1185">Reference proteome</keyword>